<feature type="region of interest" description="Disordered" evidence="1">
    <location>
        <begin position="1"/>
        <end position="92"/>
    </location>
</feature>
<accession>A0A4Z2HI31</accession>
<dbReference type="Proteomes" id="UP000314294">
    <property type="component" value="Unassembled WGS sequence"/>
</dbReference>
<dbReference type="EMBL" id="SRLO01000250">
    <property type="protein sequence ID" value="TNN64603.1"/>
    <property type="molecule type" value="Genomic_DNA"/>
</dbReference>
<reference evidence="2 3" key="1">
    <citation type="submission" date="2019-03" db="EMBL/GenBank/DDBJ databases">
        <title>First draft genome of Liparis tanakae, snailfish: a comprehensive survey of snailfish specific genes.</title>
        <authorList>
            <person name="Kim W."/>
            <person name="Song I."/>
            <person name="Jeong J.-H."/>
            <person name="Kim D."/>
            <person name="Kim S."/>
            <person name="Ryu S."/>
            <person name="Song J.Y."/>
            <person name="Lee S.K."/>
        </authorList>
    </citation>
    <scope>NUCLEOTIDE SEQUENCE [LARGE SCALE GENOMIC DNA]</scope>
    <source>
        <tissue evidence="2">Muscle</tissue>
    </source>
</reference>
<organism evidence="2 3">
    <name type="scientific">Liparis tanakae</name>
    <name type="common">Tanaka's snailfish</name>
    <dbReference type="NCBI Taxonomy" id="230148"/>
    <lineage>
        <taxon>Eukaryota</taxon>
        <taxon>Metazoa</taxon>
        <taxon>Chordata</taxon>
        <taxon>Craniata</taxon>
        <taxon>Vertebrata</taxon>
        <taxon>Euteleostomi</taxon>
        <taxon>Actinopterygii</taxon>
        <taxon>Neopterygii</taxon>
        <taxon>Teleostei</taxon>
        <taxon>Neoteleostei</taxon>
        <taxon>Acanthomorphata</taxon>
        <taxon>Eupercaria</taxon>
        <taxon>Perciformes</taxon>
        <taxon>Cottioidei</taxon>
        <taxon>Cottales</taxon>
        <taxon>Liparidae</taxon>
        <taxon>Liparis</taxon>
    </lineage>
</organism>
<comment type="caution">
    <text evidence="2">The sequence shown here is derived from an EMBL/GenBank/DDBJ whole genome shotgun (WGS) entry which is preliminary data.</text>
</comment>
<protein>
    <submittedName>
        <fullName evidence="2">Uncharacterized protein</fullName>
    </submittedName>
</protein>
<gene>
    <name evidence="2" type="ORF">EYF80_025230</name>
</gene>
<feature type="compositionally biased region" description="Basic residues" evidence="1">
    <location>
        <begin position="57"/>
        <end position="66"/>
    </location>
</feature>
<evidence type="ECO:0000313" key="2">
    <source>
        <dbReference type="EMBL" id="TNN64603.1"/>
    </source>
</evidence>
<evidence type="ECO:0000256" key="1">
    <source>
        <dbReference type="SAM" id="MobiDB-lite"/>
    </source>
</evidence>
<evidence type="ECO:0000313" key="3">
    <source>
        <dbReference type="Proteomes" id="UP000314294"/>
    </source>
</evidence>
<name>A0A4Z2HI31_9TELE</name>
<feature type="compositionally biased region" description="Basic and acidic residues" evidence="1">
    <location>
        <begin position="1"/>
        <end position="20"/>
    </location>
</feature>
<dbReference type="AlphaFoldDB" id="A0A4Z2HI31"/>
<keyword evidence="3" id="KW-1185">Reference proteome</keyword>
<proteinExistence type="predicted"/>
<sequence>MHQAELEAEHYPNEVSRESSHGASQVAASERARGGDVRNGLGGAERPRREAAPHIGIRLRRQRGARRRTDLHCSTATAARTAPSPGNGIWTV</sequence>